<dbReference type="EMBL" id="CP158357">
    <property type="protein sequence ID" value="XBX77278.1"/>
    <property type="molecule type" value="Genomic_DNA"/>
</dbReference>
<evidence type="ECO:0000256" key="1">
    <source>
        <dbReference type="SAM" id="SignalP"/>
    </source>
</evidence>
<feature type="chain" id="PRO_5043717166" description="Ig-like domain-containing protein" evidence="1">
    <location>
        <begin position="20"/>
        <end position="124"/>
    </location>
</feature>
<protein>
    <recommendedName>
        <fullName evidence="3">Ig-like domain-containing protein</fullName>
    </recommendedName>
</protein>
<feature type="signal peptide" evidence="1">
    <location>
        <begin position="1"/>
        <end position="19"/>
    </location>
</feature>
<keyword evidence="1" id="KW-0732">Signal</keyword>
<name>A0AAU7VS89_9MICO</name>
<accession>A0AAU7VS89</accession>
<dbReference type="RefSeq" id="WP_350350784.1">
    <property type="nucleotide sequence ID" value="NZ_CP158357.1"/>
</dbReference>
<evidence type="ECO:0008006" key="3">
    <source>
        <dbReference type="Google" id="ProtNLM"/>
    </source>
</evidence>
<organism evidence="2">
    <name type="scientific">Microbacterium sp. A8/3-1</name>
    <dbReference type="NCBI Taxonomy" id="3160749"/>
    <lineage>
        <taxon>Bacteria</taxon>
        <taxon>Bacillati</taxon>
        <taxon>Actinomycetota</taxon>
        <taxon>Actinomycetes</taxon>
        <taxon>Micrococcales</taxon>
        <taxon>Microbacteriaceae</taxon>
        <taxon>Microbacterium</taxon>
    </lineage>
</organism>
<sequence length="124" mass="12117">MRATVLAVVAALAAAAVLAGCSPSAPPAPSVTGGTNAVDDLTIDECPPGSGRLTSAGSVRNSQGDAGDYLVHVSWLDADGSVIASAWEEIEGVDAGASVDWSASADLGEASASSCTVALTRGML</sequence>
<dbReference type="AlphaFoldDB" id="A0AAU7VS89"/>
<dbReference type="PROSITE" id="PS51257">
    <property type="entry name" value="PROKAR_LIPOPROTEIN"/>
    <property type="match status" value="1"/>
</dbReference>
<gene>
    <name evidence="2" type="ORF">ABS642_15345</name>
</gene>
<evidence type="ECO:0000313" key="2">
    <source>
        <dbReference type="EMBL" id="XBX77278.1"/>
    </source>
</evidence>
<reference evidence="2" key="1">
    <citation type="submission" date="2024-06" db="EMBL/GenBank/DDBJ databases">
        <title>Draft genome sequence of Microbacterium sp. strain A8/3-1, isolated from Oxytropis tragacanthoides Fisch. ex DC. Root nodules in the Altai region of Russia.</title>
        <authorList>
            <person name="Sazanova A."/>
            <person name="Guro P."/>
            <person name="Kuznetsova I."/>
            <person name="Belimov A."/>
            <person name="Safronova V."/>
        </authorList>
    </citation>
    <scope>NUCLEOTIDE SEQUENCE</scope>
    <source>
        <strain evidence="2">A8/3-1</strain>
    </source>
</reference>
<proteinExistence type="predicted"/>